<evidence type="ECO:0000313" key="5">
    <source>
        <dbReference type="Proteomes" id="UP000198362"/>
    </source>
</evidence>
<dbReference type="PANTHER" id="PTHR43877">
    <property type="entry name" value="AMINOALKYLPHOSPHONATE N-ACETYLTRANSFERASE-RELATED-RELATED"/>
    <property type="match status" value="1"/>
</dbReference>
<evidence type="ECO:0000256" key="2">
    <source>
        <dbReference type="ARBA" id="ARBA00023315"/>
    </source>
</evidence>
<dbReference type="InterPro" id="IPR000182">
    <property type="entry name" value="GNAT_dom"/>
</dbReference>
<proteinExistence type="predicted"/>
<dbReference type="Proteomes" id="UP000198362">
    <property type="component" value="Unassembled WGS sequence"/>
</dbReference>
<evidence type="ECO:0000259" key="3">
    <source>
        <dbReference type="PROSITE" id="PS51186"/>
    </source>
</evidence>
<dbReference type="SUPFAM" id="SSF55729">
    <property type="entry name" value="Acyl-CoA N-acyltransferases (Nat)"/>
    <property type="match status" value="1"/>
</dbReference>
<dbReference type="Gene3D" id="3.40.630.30">
    <property type="match status" value="1"/>
</dbReference>
<feature type="domain" description="N-acetyltransferase" evidence="3">
    <location>
        <begin position="1"/>
        <end position="159"/>
    </location>
</feature>
<keyword evidence="2" id="KW-0012">Acyltransferase</keyword>
<dbReference type="Pfam" id="PF00583">
    <property type="entry name" value="Acetyltransf_1"/>
    <property type="match status" value="1"/>
</dbReference>
<evidence type="ECO:0000313" key="4">
    <source>
        <dbReference type="EMBL" id="SNT64985.1"/>
    </source>
</evidence>
<reference evidence="4 5" key="1">
    <citation type="submission" date="2017-06" db="EMBL/GenBank/DDBJ databases">
        <authorList>
            <person name="Kim H.J."/>
            <person name="Triplett B.A."/>
        </authorList>
    </citation>
    <scope>NUCLEOTIDE SEQUENCE [LARGE SCALE GENOMIC DNA]</scope>
    <source>
        <strain evidence="4 5">CGMCC 4.5593</strain>
    </source>
</reference>
<gene>
    <name evidence="4" type="ORF">SAMN05421812_11966</name>
</gene>
<dbReference type="InterPro" id="IPR016181">
    <property type="entry name" value="Acyl_CoA_acyltransferase"/>
</dbReference>
<protein>
    <submittedName>
        <fullName evidence="4">Putative acetyltransferase</fullName>
    </submittedName>
</protein>
<dbReference type="CDD" id="cd04301">
    <property type="entry name" value="NAT_SF"/>
    <property type="match status" value="1"/>
</dbReference>
<dbReference type="EMBL" id="FZPH01000019">
    <property type="protein sequence ID" value="SNT64985.1"/>
    <property type="molecule type" value="Genomic_DNA"/>
</dbReference>
<keyword evidence="1 4" id="KW-0808">Transferase</keyword>
<dbReference type="PROSITE" id="PS51186">
    <property type="entry name" value="GNAT"/>
    <property type="match status" value="1"/>
</dbReference>
<name>A0A239PDI9_9ACTN</name>
<dbReference type="InterPro" id="IPR050832">
    <property type="entry name" value="Bact_Acetyltransf"/>
</dbReference>
<evidence type="ECO:0000256" key="1">
    <source>
        <dbReference type="ARBA" id="ARBA00022679"/>
    </source>
</evidence>
<dbReference type="PANTHER" id="PTHR43877:SF1">
    <property type="entry name" value="ACETYLTRANSFERASE"/>
    <property type="match status" value="1"/>
</dbReference>
<dbReference type="RefSeq" id="WP_089254739.1">
    <property type="nucleotide sequence ID" value="NZ_FZPH01000019.1"/>
</dbReference>
<keyword evidence="5" id="KW-1185">Reference proteome</keyword>
<organism evidence="4 5">
    <name type="scientific">Asanoa hainanensis</name>
    <dbReference type="NCBI Taxonomy" id="560556"/>
    <lineage>
        <taxon>Bacteria</taxon>
        <taxon>Bacillati</taxon>
        <taxon>Actinomycetota</taxon>
        <taxon>Actinomycetes</taxon>
        <taxon>Micromonosporales</taxon>
        <taxon>Micromonosporaceae</taxon>
        <taxon>Asanoa</taxon>
    </lineage>
</organism>
<dbReference type="OrthoDB" id="9797178at2"/>
<dbReference type="GO" id="GO:0016747">
    <property type="term" value="F:acyltransferase activity, transferring groups other than amino-acyl groups"/>
    <property type="evidence" value="ECO:0007669"/>
    <property type="project" value="InterPro"/>
</dbReference>
<sequence length="179" mass="19555">MIREETPEDATAVQQIHASAFGGDLVPRLVTALRQHPARWQPRGYVATVDGEPAGHVLLTASRLDAPKRLVDVLVLSPLGVLPQHQRKGIGTQLVGRAIEEADHAGAPLLFLEGDPAYYRERGFEPGGPLGFRKPSLRIPDAAFQVVKLSAYEDWMTGTLVYAEPFWALDCVGLRDPQA</sequence>
<accession>A0A239PDI9</accession>
<dbReference type="AlphaFoldDB" id="A0A239PDI9"/>